<reference evidence="2 3" key="1">
    <citation type="journal article" date="2009" name="Stand. Genomic Sci.">
        <title>Complete genome sequence of Desulfotomaculum acetoxidans type strain (5575).</title>
        <authorList>
            <person name="Spring S."/>
            <person name="Lapidus A."/>
            <person name="Schroder M."/>
            <person name="Gleim D."/>
            <person name="Sims D."/>
            <person name="Meincke L."/>
            <person name="Glavina Del Rio T."/>
            <person name="Tice H."/>
            <person name="Copeland A."/>
            <person name="Cheng J.F."/>
            <person name="Lucas S."/>
            <person name="Chen F."/>
            <person name="Nolan M."/>
            <person name="Bruce D."/>
            <person name="Goodwin L."/>
            <person name="Pitluck S."/>
            <person name="Ivanova N."/>
            <person name="Mavromatis K."/>
            <person name="Mikhailova N."/>
            <person name="Pati A."/>
            <person name="Chen A."/>
            <person name="Palaniappan K."/>
            <person name="Land M."/>
            <person name="Hauser L."/>
            <person name="Chang Y.J."/>
            <person name="Jeffries C.D."/>
            <person name="Chain P."/>
            <person name="Saunders E."/>
            <person name="Brettin T."/>
            <person name="Detter J.C."/>
            <person name="Goker M."/>
            <person name="Bristow J."/>
            <person name="Eisen J.A."/>
            <person name="Markowitz V."/>
            <person name="Hugenholtz P."/>
            <person name="Kyrpides N.C."/>
            <person name="Klenk H.P."/>
            <person name="Han C."/>
        </authorList>
    </citation>
    <scope>NUCLEOTIDE SEQUENCE [LARGE SCALE GENOMIC DNA]</scope>
    <source>
        <strain evidence="3">ATCC 49208 / DSM 771 / VKM B-1644</strain>
    </source>
</reference>
<dbReference type="InterPro" id="IPR001387">
    <property type="entry name" value="Cro/C1-type_HTH"/>
</dbReference>
<dbReference type="GO" id="GO:0003677">
    <property type="term" value="F:DNA binding"/>
    <property type="evidence" value="ECO:0007669"/>
    <property type="project" value="InterPro"/>
</dbReference>
<dbReference type="AlphaFoldDB" id="C8W5J6"/>
<dbReference type="STRING" id="485916.Dtox_3262"/>
<dbReference type="HOGENOM" id="CLU_066192_31_1_9"/>
<sequence>MAFSFNPLWKLLIDKGMTREELRSNLGLSPSTMAKMSKGEYVSLEVLHRMCSYFNCQPGDLFEYVQDEGN</sequence>
<dbReference type="EMBL" id="CP001720">
    <property type="protein sequence ID" value="ACV63996.1"/>
    <property type="molecule type" value="Genomic_DNA"/>
</dbReference>
<dbReference type="KEGG" id="dae:Dtox_3262"/>
<dbReference type="CDD" id="cd00093">
    <property type="entry name" value="HTH_XRE"/>
    <property type="match status" value="1"/>
</dbReference>
<organism evidence="2 3">
    <name type="scientific">Desulfofarcimen acetoxidans (strain ATCC 49208 / DSM 771 / KCTC 5769 / VKM B-1644 / 5575)</name>
    <name type="common">Desulfotomaculum acetoxidans</name>
    <dbReference type="NCBI Taxonomy" id="485916"/>
    <lineage>
        <taxon>Bacteria</taxon>
        <taxon>Bacillati</taxon>
        <taxon>Bacillota</taxon>
        <taxon>Clostridia</taxon>
        <taxon>Eubacteriales</taxon>
        <taxon>Peptococcaceae</taxon>
        <taxon>Desulfofarcimen</taxon>
    </lineage>
</organism>
<dbReference type="OrthoDB" id="9804186at2"/>
<gene>
    <name evidence="2" type="ordered locus">Dtox_3262</name>
</gene>
<dbReference type="PROSITE" id="PS50943">
    <property type="entry name" value="HTH_CROC1"/>
    <property type="match status" value="1"/>
</dbReference>
<protein>
    <submittedName>
        <fullName evidence="2">Transcriptional regulator, XRE family</fullName>
    </submittedName>
</protein>
<dbReference type="InterPro" id="IPR010982">
    <property type="entry name" value="Lambda_DNA-bd_dom_sf"/>
</dbReference>
<dbReference type="Gene3D" id="1.10.260.40">
    <property type="entry name" value="lambda repressor-like DNA-binding domains"/>
    <property type="match status" value="1"/>
</dbReference>
<evidence type="ECO:0000259" key="1">
    <source>
        <dbReference type="PROSITE" id="PS50943"/>
    </source>
</evidence>
<dbReference type="PANTHER" id="PTHR37301:SF1">
    <property type="entry name" value="DNA-BINDING PROTEIN"/>
    <property type="match status" value="1"/>
</dbReference>
<name>C8W5J6_DESAS</name>
<dbReference type="SUPFAM" id="SSF47413">
    <property type="entry name" value="lambda repressor-like DNA-binding domains"/>
    <property type="match status" value="1"/>
</dbReference>
<evidence type="ECO:0000313" key="2">
    <source>
        <dbReference type="EMBL" id="ACV63996.1"/>
    </source>
</evidence>
<dbReference type="eggNOG" id="COG3655">
    <property type="taxonomic scope" value="Bacteria"/>
</dbReference>
<accession>C8W5J6</accession>
<dbReference type="PANTHER" id="PTHR37301">
    <property type="entry name" value="DNA-BINDING PROTEIN-RELATED"/>
    <property type="match status" value="1"/>
</dbReference>
<dbReference type="RefSeq" id="WP_015758688.1">
    <property type="nucleotide sequence ID" value="NC_013216.1"/>
</dbReference>
<dbReference type="Pfam" id="PF13443">
    <property type="entry name" value="HTH_26"/>
    <property type="match status" value="1"/>
</dbReference>
<evidence type="ECO:0000313" key="3">
    <source>
        <dbReference type="Proteomes" id="UP000002217"/>
    </source>
</evidence>
<feature type="domain" description="HTH cro/C1-type" evidence="1">
    <location>
        <begin position="8"/>
        <end position="61"/>
    </location>
</feature>
<dbReference type="Proteomes" id="UP000002217">
    <property type="component" value="Chromosome"/>
</dbReference>
<proteinExistence type="predicted"/>
<keyword evidence="3" id="KW-1185">Reference proteome</keyword>